<dbReference type="InterPro" id="IPR029510">
    <property type="entry name" value="Ald_DH_CS_GLU"/>
</dbReference>
<gene>
    <name evidence="6" type="ORF">ABIE04_001123</name>
</gene>
<reference evidence="6 7" key="1">
    <citation type="submission" date="2024-06" db="EMBL/GenBank/DDBJ databases">
        <title>Sorghum-associated microbial communities from plants grown in Nebraska, USA.</title>
        <authorList>
            <person name="Schachtman D."/>
        </authorList>
    </citation>
    <scope>NUCLEOTIDE SEQUENCE [LARGE SCALE GENOMIC DNA]</scope>
    <source>
        <strain evidence="6 7">1757</strain>
    </source>
</reference>
<dbReference type="SUPFAM" id="SSF53720">
    <property type="entry name" value="ALDH-like"/>
    <property type="match status" value="1"/>
</dbReference>
<evidence type="ECO:0000256" key="3">
    <source>
        <dbReference type="PROSITE-ProRule" id="PRU10007"/>
    </source>
</evidence>
<feature type="domain" description="Aldehyde dehydrogenase" evidence="5">
    <location>
        <begin position="24"/>
        <end position="479"/>
    </location>
</feature>
<accession>A0ABV2PUV3</accession>
<sequence length="485" mass="52432">MNEQVKVPHAREVFIASRWQQPRGEASLVKVISAHSEDVICELPDASIDDAAHAVEQARAAFEQGEWPRLTVEQRLQFATRFRDALASMEGFEKAWAIEGGMPITTVKAMYGMSMFGIDDVLGLATEIPLSEIRETRAGRVEVRHEPLGPVLAILTYNGPLAELGMSVFPALLTGNPVVVKLPPENRMIGHFMADAAAQASFPEGVLTIITAGAEVSKYLVAHHDIDAVHFTGGNEVGAEVGAVCAQRMARVTLELGGKSAAIVADDVDMDETVPKLVRSMTAYMGQVCVTTSRILVSRKRHDELVEKLSKALAAMRIGPPQDPKTEFGPMVSERVRARSEGFIERAVAAGAKIATGGKRPEGFECGFYIEPTLLVNVSNDMEIAQNEVFGPVYCVIPYDDIDDAVRIANDSRFGLYGAVLTNDEKLAYDVAYRVRSGSFGIGGAFPMLIAPYGGMKQSGWGYVGSREGYLTLTNIKSIVLPVAA</sequence>
<evidence type="ECO:0000313" key="7">
    <source>
        <dbReference type="Proteomes" id="UP001549251"/>
    </source>
</evidence>
<organism evidence="6 7">
    <name type="scientific">Rhodanobacter soli</name>
    <dbReference type="NCBI Taxonomy" id="590609"/>
    <lineage>
        <taxon>Bacteria</taxon>
        <taxon>Pseudomonadati</taxon>
        <taxon>Pseudomonadota</taxon>
        <taxon>Gammaproteobacteria</taxon>
        <taxon>Lysobacterales</taxon>
        <taxon>Rhodanobacteraceae</taxon>
        <taxon>Rhodanobacter</taxon>
    </lineage>
</organism>
<dbReference type="InterPro" id="IPR016162">
    <property type="entry name" value="Ald_DH_N"/>
</dbReference>
<evidence type="ECO:0000256" key="2">
    <source>
        <dbReference type="ARBA" id="ARBA00023002"/>
    </source>
</evidence>
<dbReference type="Proteomes" id="UP001549251">
    <property type="component" value="Unassembled WGS sequence"/>
</dbReference>
<protein>
    <submittedName>
        <fullName evidence="6">Acyl-CoA reductase-like NAD-dependent aldehyde dehydrogenase</fullName>
    </submittedName>
</protein>
<keyword evidence="7" id="KW-1185">Reference proteome</keyword>
<comment type="caution">
    <text evidence="6">The sequence shown here is derived from an EMBL/GenBank/DDBJ whole genome shotgun (WGS) entry which is preliminary data.</text>
</comment>
<dbReference type="Gene3D" id="3.40.309.10">
    <property type="entry name" value="Aldehyde Dehydrogenase, Chain A, domain 2"/>
    <property type="match status" value="1"/>
</dbReference>
<dbReference type="RefSeq" id="WP_354547600.1">
    <property type="nucleotide sequence ID" value="NZ_JBEPSD010000001.1"/>
</dbReference>
<comment type="similarity">
    <text evidence="1 4">Belongs to the aldehyde dehydrogenase family.</text>
</comment>
<dbReference type="EMBL" id="JBEPSD010000001">
    <property type="protein sequence ID" value="MET4568796.1"/>
    <property type="molecule type" value="Genomic_DNA"/>
</dbReference>
<keyword evidence="2 4" id="KW-0560">Oxidoreductase</keyword>
<dbReference type="Pfam" id="PF00171">
    <property type="entry name" value="Aldedh"/>
    <property type="match status" value="1"/>
</dbReference>
<evidence type="ECO:0000256" key="4">
    <source>
        <dbReference type="RuleBase" id="RU003345"/>
    </source>
</evidence>
<evidence type="ECO:0000256" key="1">
    <source>
        <dbReference type="ARBA" id="ARBA00009986"/>
    </source>
</evidence>
<dbReference type="InterPro" id="IPR015590">
    <property type="entry name" value="Aldehyde_DH_dom"/>
</dbReference>
<dbReference type="PROSITE" id="PS00687">
    <property type="entry name" value="ALDEHYDE_DEHYDR_GLU"/>
    <property type="match status" value="1"/>
</dbReference>
<proteinExistence type="inferred from homology"/>
<dbReference type="Gene3D" id="3.40.605.10">
    <property type="entry name" value="Aldehyde Dehydrogenase, Chain A, domain 1"/>
    <property type="match status" value="1"/>
</dbReference>
<dbReference type="PANTHER" id="PTHR42804">
    <property type="entry name" value="ALDEHYDE DEHYDROGENASE"/>
    <property type="match status" value="1"/>
</dbReference>
<dbReference type="InterPro" id="IPR016163">
    <property type="entry name" value="Ald_DH_C"/>
</dbReference>
<dbReference type="PANTHER" id="PTHR42804:SF1">
    <property type="entry name" value="ALDEHYDE DEHYDROGENASE-RELATED"/>
    <property type="match status" value="1"/>
</dbReference>
<evidence type="ECO:0000259" key="5">
    <source>
        <dbReference type="Pfam" id="PF00171"/>
    </source>
</evidence>
<feature type="active site" evidence="3">
    <location>
        <position position="255"/>
    </location>
</feature>
<dbReference type="InterPro" id="IPR016161">
    <property type="entry name" value="Ald_DH/histidinol_DH"/>
</dbReference>
<evidence type="ECO:0000313" key="6">
    <source>
        <dbReference type="EMBL" id="MET4568796.1"/>
    </source>
</evidence>
<name>A0ABV2PUV3_9GAMM</name>